<sequence length="195" mass="19631">MKFLLVAALTALTTASAVDKVIQETHNCIFNSGCWEKTLKAKNCAATNVTCACAGDSDDIGKVRAGVAACVKPTCGKLKSYSSLAWEFNIGTLCTGEDPTQEQLDNAAQIIKDKMASPQEKPTPGGNGGDIDVGGILDGSGIDIGDIMNGGNGNPSGGNGAITIPGMTGKTSDGAVVAVSMGALAALSLASFAFL</sequence>
<keyword evidence="3" id="KW-1185">Reference proteome</keyword>
<dbReference type="Proteomes" id="UP000039046">
    <property type="component" value="Unassembled WGS sequence"/>
</dbReference>
<evidence type="ECO:0000313" key="2">
    <source>
        <dbReference type="EMBL" id="CEJ94926.1"/>
    </source>
</evidence>
<evidence type="ECO:0000256" key="1">
    <source>
        <dbReference type="SAM" id="SignalP"/>
    </source>
</evidence>
<protein>
    <recommendedName>
        <fullName evidence="4">Extracellular membrane protein CFEM domain-containing protein</fullName>
    </recommendedName>
</protein>
<evidence type="ECO:0008006" key="4">
    <source>
        <dbReference type="Google" id="ProtNLM"/>
    </source>
</evidence>
<dbReference type="EMBL" id="CDHN01000008">
    <property type="protein sequence ID" value="CEJ94926.1"/>
    <property type="molecule type" value="Genomic_DNA"/>
</dbReference>
<keyword evidence="1" id="KW-0732">Signal</keyword>
<dbReference type="HOGENOM" id="CLU_1397218_0_0_1"/>
<feature type="chain" id="PRO_5001990121" description="Extracellular membrane protein CFEM domain-containing protein" evidence="1">
    <location>
        <begin position="18"/>
        <end position="195"/>
    </location>
</feature>
<evidence type="ECO:0000313" key="3">
    <source>
        <dbReference type="Proteomes" id="UP000039046"/>
    </source>
</evidence>
<accession>A0A0A1TCZ9</accession>
<gene>
    <name evidence="2" type="ORF">VHEMI10432</name>
</gene>
<reference evidence="2 3" key="1">
    <citation type="journal article" date="2015" name="Genome Announc.">
        <title>Draft Genome Sequence and Gene Annotation of the Entomopathogenic Fungus Verticillium hemipterigenum.</title>
        <authorList>
            <person name="Horn F."/>
            <person name="Habel A."/>
            <person name="Scharf D.H."/>
            <person name="Dworschak J."/>
            <person name="Brakhage A.A."/>
            <person name="Guthke R."/>
            <person name="Hertweck C."/>
            <person name="Linde J."/>
        </authorList>
    </citation>
    <scope>NUCLEOTIDE SEQUENCE [LARGE SCALE GENOMIC DNA]</scope>
</reference>
<proteinExistence type="predicted"/>
<name>A0A0A1TCZ9_9HYPO</name>
<dbReference type="AlphaFoldDB" id="A0A0A1TCZ9"/>
<organism evidence="2 3">
    <name type="scientific">[Torrubiella] hemipterigena</name>
    <dbReference type="NCBI Taxonomy" id="1531966"/>
    <lineage>
        <taxon>Eukaryota</taxon>
        <taxon>Fungi</taxon>
        <taxon>Dikarya</taxon>
        <taxon>Ascomycota</taxon>
        <taxon>Pezizomycotina</taxon>
        <taxon>Sordariomycetes</taxon>
        <taxon>Hypocreomycetidae</taxon>
        <taxon>Hypocreales</taxon>
        <taxon>Clavicipitaceae</taxon>
        <taxon>Clavicipitaceae incertae sedis</taxon>
        <taxon>'Torrubiella' clade</taxon>
    </lineage>
</organism>
<feature type="signal peptide" evidence="1">
    <location>
        <begin position="1"/>
        <end position="17"/>
    </location>
</feature>